<keyword evidence="1 7" id="KW-1003">Cell membrane</keyword>
<sequence length="152" mass="17029">MKKVLTLIFLPLMILASPQVWAESVQVGEKVAQPSEYFGQIMISLLLVLLIIFISAWLLRRYGRFPGVAQGNMKVLGALSVGQRERIMLIQVGKEQIVVGVTSSRISTLHQLEEPVEVKDNETNVALGSPFAKRLQEALTKRKDSQNQREDN</sequence>
<dbReference type="InterPro" id="IPR052205">
    <property type="entry name" value="FliO/MopB"/>
</dbReference>
<keyword evidence="8" id="KW-0732">Signal</keyword>
<dbReference type="Pfam" id="PF04347">
    <property type="entry name" value="FliO"/>
    <property type="match status" value="1"/>
</dbReference>
<dbReference type="Proteomes" id="UP000304864">
    <property type="component" value="Chromosome"/>
</dbReference>
<evidence type="ECO:0000313" key="10">
    <source>
        <dbReference type="Proteomes" id="UP000304864"/>
    </source>
</evidence>
<keyword evidence="10" id="KW-1185">Reference proteome</keyword>
<keyword evidence="9" id="KW-0969">Cilium</keyword>
<dbReference type="EMBL" id="CP040602">
    <property type="protein sequence ID" value="QCU90442.1"/>
    <property type="molecule type" value="Genomic_DNA"/>
</dbReference>
<dbReference type="PANTHER" id="PTHR38766">
    <property type="entry name" value="FLAGELLAR PROTEIN FLIO"/>
    <property type="match status" value="1"/>
</dbReference>
<accession>A0A4P9K603</accession>
<evidence type="ECO:0000256" key="7">
    <source>
        <dbReference type="RuleBase" id="RU362064"/>
    </source>
</evidence>
<dbReference type="GO" id="GO:0005886">
    <property type="term" value="C:plasma membrane"/>
    <property type="evidence" value="ECO:0007669"/>
    <property type="project" value="UniProtKB-SubCell"/>
</dbReference>
<evidence type="ECO:0000256" key="4">
    <source>
        <dbReference type="ARBA" id="ARBA00023136"/>
    </source>
</evidence>
<keyword evidence="2 7" id="KW-0812">Transmembrane</keyword>
<feature type="transmembrane region" description="Helical" evidence="7">
    <location>
        <begin position="38"/>
        <end position="59"/>
    </location>
</feature>
<reference evidence="9 10" key="1">
    <citation type="submission" date="2019-05" db="EMBL/GenBank/DDBJ databases">
        <title>Thiomicrorhabdus sediminis sp. nov, a novel sulfur-oxidizing bacterium isolated from coastal sediment.</title>
        <authorList>
            <person name="Liu X."/>
        </authorList>
    </citation>
    <scope>NUCLEOTIDE SEQUENCE [LARGE SCALE GENOMIC DNA]</scope>
    <source>
        <strain evidence="9 10">G1</strain>
    </source>
</reference>
<feature type="signal peptide" evidence="8">
    <location>
        <begin position="1"/>
        <end position="22"/>
    </location>
</feature>
<comment type="similarity">
    <text evidence="6 7">Belongs to the FliO/MopB family.</text>
</comment>
<evidence type="ECO:0000256" key="8">
    <source>
        <dbReference type="SAM" id="SignalP"/>
    </source>
</evidence>
<evidence type="ECO:0000256" key="3">
    <source>
        <dbReference type="ARBA" id="ARBA00022989"/>
    </source>
</evidence>
<comment type="subcellular location">
    <subcellularLocation>
        <location evidence="7">Cell membrane</location>
    </subcellularLocation>
    <subcellularLocation>
        <location evidence="7">Bacterial flagellum basal body</location>
    </subcellularLocation>
</comment>
<dbReference type="NCBIfam" id="TIGR03500">
    <property type="entry name" value="FliO_TIGR"/>
    <property type="match status" value="1"/>
</dbReference>
<dbReference type="GO" id="GO:0009425">
    <property type="term" value="C:bacterial-type flagellum basal body"/>
    <property type="evidence" value="ECO:0007669"/>
    <property type="project" value="UniProtKB-SubCell"/>
</dbReference>
<evidence type="ECO:0000256" key="1">
    <source>
        <dbReference type="ARBA" id="ARBA00022475"/>
    </source>
</evidence>
<keyword evidence="5 7" id="KW-0975">Bacterial flagellum</keyword>
<evidence type="ECO:0000256" key="6">
    <source>
        <dbReference type="ARBA" id="ARBA00037937"/>
    </source>
</evidence>
<dbReference type="RefSeq" id="WP_138565117.1">
    <property type="nucleotide sequence ID" value="NZ_CP040602.1"/>
</dbReference>
<feature type="chain" id="PRO_5020188771" description="Flagellar protein" evidence="8">
    <location>
        <begin position="23"/>
        <end position="152"/>
    </location>
</feature>
<dbReference type="PANTHER" id="PTHR38766:SF1">
    <property type="entry name" value="FLAGELLAR PROTEIN FLIO"/>
    <property type="match status" value="1"/>
</dbReference>
<dbReference type="KEGG" id="thig:FE785_07265"/>
<organism evidence="9 10">
    <name type="scientific">Thiomicrorhabdus sediminis</name>
    <dbReference type="NCBI Taxonomy" id="2580412"/>
    <lineage>
        <taxon>Bacteria</taxon>
        <taxon>Pseudomonadati</taxon>
        <taxon>Pseudomonadota</taxon>
        <taxon>Gammaproteobacteria</taxon>
        <taxon>Thiotrichales</taxon>
        <taxon>Piscirickettsiaceae</taxon>
        <taxon>Thiomicrorhabdus</taxon>
    </lineage>
</organism>
<dbReference type="AlphaFoldDB" id="A0A4P9K603"/>
<protein>
    <recommendedName>
        <fullName evidence="7">Flagellar protein</fullName>
    </recommendedName>
</protein>
<keyword evidence="9" id="KW-0966">Cell projection</keyword>
<proteinExistence type="inferred from homology"/>
<name>A0A4P9K603_9GAMM</name>
<keyword evidence="9" id="KW-0282">Flagellum</keyword>
<gene>
    <name evidence="9" type="primary">fliO</name>
    <name evidence="9" type="ORF">FE785_07265</name>
</gene>
<dbReference type="OrthoDB" id="5741235at2"/>
<evidence type="ECO:0000256" key="5">
    <source>
        <dbReference type="ARBA" id="ARBA00023143"/>
    </source>
</evidence>
<dbReference type="GO" id="GO:0044781">
    <property type="term" value="P:bacterial-type flagellum organization"/>
    <property type="evidence" value="ECO:0007669"/>
    <property type="project" value="UniProtKB-UniRule"/>
</dbReference>
<keyword evidence="4 7" id="KW-0472">Membrane</keyword>
<dbReference type="InterPro" id="IPR022781">
    <property type="entry name" value="Flagellar_biosynth_FliO"/>
</dbReference>
<evidence type="ECO:0000256" key="2">
    <source>
        <dbReference type="ARBA" id="ARBA00022692"/>
    </source>
</evidence>
<keyword evidence="3 7" id="KW-1133">Transmembrane helix</keyword>
<evidence type="ECO:0000313" key="9">
    <source>
        <dbReference type="EMBL" id="QCU90442.1"/>
    </source>
</evidence>